<dbReference type="KEGG" id="alp:LPB137_11040"/>
<dbReference type="NCBIfam" id="NF006738">
    <property type="entry name" value="PRK09267.1-4"/>
    <property type="match status" value="1"/>
</dbReference>
<evidence type="ECO:0000313" key="10">
    <source>
        <dbReference type="Proteomes" id="UP000186074"/>
    </source>
</evidence>
<keyword evidence="5 7" id="KW-0288">FMN</keyword>
<dbReference type="PRINTS" id="PR00369">
    <property type="entry name" value="FLAVODOXIN"/>
</dbReference>
<reference evidence="9 10" key="1">
    <citation type="submission" date="2017-01" db="EMBL/GenBank/DDBJ databases">
        <title>Genome sequencing of Arcobacter sp. LPB0137.</title>
        <authorList>
            <person name="Lee G.-W."/>
            <person name="Yi H."/>
        </authorList>
    </citation>
    <scope>NUCLEOTIDE SEQUENCE [LARGE SCALE GENOMIC DNA]</scope>
    <source>
        <strain evidence="9 10">LPB0137</strain>
    </source>
</reference>
<protein>
    <recommendedName>
        <fullName evidence="7">Flavodoxin</fullName>
    </recommendedName>
</protein>
<evidence type="ECO:0000256" key="3">
    <source>
        <dbReference type="ARBA" id="ARBA00022448"/>
    </source>
</evidence>
<dbReference type="NCBIfam" id="NF006739">
    <property type="entry name" value="PRK09267.1-5"/>
    <property type="match status" value="1"/>
</dbReference>
<dbReference type="PIRSF" id="PIRSF038996">
    <property type="entry name" value="FldA"/>
    <property type="match status" value="1"/>
</dbReference>
<dbReference type="OrthoDB" id="359268at2"/>
<dbReference type="STRING" id="1850254.LPB137_11040"/>
<dbReference type="PANTHER" id="PTHR42809">
    <property type="entry name" value="FLAVODOXIN 2"/>
    <property type="match status" value="1"/>
</dbReference>
<dbReference type="SUPFAM" id="SSF52218">
    <property type="entry name" value="Flavoproteins"/>
    <property type="match status" value="1"/>
</dbReference>
<dbReference type="EMBL" id="CP019070">
    <property type="protein sequence ID" value="APW66345.1"/>
    <property type="molecule type" value="Genomic_DNA"/>
</dbReference>
<dbReference type="PANTHER" id="PTHR42809:SF1">
    <property type="entry name" value="FLAVODOXIN 1"/>
    <property type="match status" value="1"/>
</dbReference>
<proteinExistence type="inferred from homology"/>
<dbReference type="InterPro" id="IPR029039">
    <property type="entry name" value="Flavoprotein-like_sf"/>
</dbReference>
<gene>
    <name evidence="9" type="ORF">LPB137_11040</name>
</gene>
<evidence type="ECO:0000256" key="1">
    <source>
        <dbReference type="ARBA" id="ARBA00001917"/>
    </source>
</evidence>
<comment type="function">
    <text evidence="7">Low-potential electron donor to a number of redox enzymes.</text>
</comment>
<dbReference type="Proteomes" id="UP000186074">
    <property type="component" value="Chromosome"/>
</dbReference>
<comment type="similarity">
    <text evidence="2 7">Belongs to the flavodoxin family.</text>
</comment>
<name>A0A1P8KP64_9BACT</name>
<evidence type="ECO:0000256" key="5">
    <source>
        <dbReference type="ARBA" id="ARBA00022643"/>
    </source>
</evidence>
<dbReference type="GO" id="GO:0009055">
    <property type="term" value="F:electron transfer activity"/>
    <property type="evidence" value="ECO:0007669"/>
    <property type="project" value="UniProtKB-UniRule"/>
</dbReference>
<dbReference type="Gene3D" id="3.40.50.360">
    <property type="match status" value="1"/>
</dbReference>
<evidence type="ECO:0000256" key="7">
    <source>
        <dbReference type="PIRNR" id="PIRNR038996"/>
    </source>
</evidence>
<evidence type="ECO:0000259" key="8">
    <source>
        <dbReference type="PROSITE" id="PS50902"/>
    </source>
</evidence>
<keyword evidence="4 7" id="KW-0285">Flavoprotein</keyword>
<dbReference type="AlphaFoldDB" id="A0A1P8KP64"/>
<keyword evidence="3 7" id="KW-0813">Transport</keyword>
<dbReference type="InterPro" id="IPR050619">
    <property type="entry name" value="Flavodoxin"/>
</dbReference>
<feature type="domain" description="Flavodoxin-like" evidence="8">
    <location>
        <begin position="3"/>
        <end position="161"/>
    </location>
</feature>
<evidence type="ECO:0000256" key="2">
    <source>
        <dbReference type="ARBA" id="ARBA00005267"/>
    </source>
</evidence>
<organism evidence="9 10">
    <name type="scientific">Poseidonibacter parvus</name>
    <dbReference type="NCBI Taxonomy" id="1850254"/>
    <lineage>
        <taxon>Bacteria</taxon>
        <taxon>Pseudomonadati</taxon>
        <taxon>Campylobacterota</taxon>
        <taxon>Epsilonproteobacteria</taxon>
        <taxon>Campylobacterales</taxon>
        <taxon>Arcobacteraceae</taxon>
        <taxon>Poseidonibacter</taxon>
    </lineage>
</organism>
<evidence type="ECO:0000256" key="6">
    <source>
        <dbReference type="ARBA" id="ARBA00022982"/>
    </source>
</evidence>
<evidence type="ECO:0000313" key="9">
    <source>
        <dbReference type="EMBL" id="APW66345.1"/>
    </source>
</evidence>
<dbReference type="NCBIfam" id="TIGR01752">
    <property type="entry name" value="flav_long"/>
    <property type="match status" value="1"/>
</dbReference>
<comment type="cofactor">
    <cofactor evidence="1 7">
        <name>FMN</name>
        <dbReference type="ChEBI" id="CHEBI:58210"/>
    </cofactor>
</comment>
<dbReference type="PROSITE" id="PS50902">
    <property type="entry name" value="FLAVODOXIN_LIKE"/>
    <property type="match status" value="1"/>
</dbReference>
<keyword evidence="10" id="KW-1185">Reference proteome</keyword>
<dbReference type="InterPro" id="IPR010086">
    <property type="entry name" value="Flavodoxin_lc"/>
</dbReference>
<accession>A0A1P8KP64</accession>
<keyword evidence="6 7" id="KW-0249">Electron transport</keyword>
<sequence length="165" mass="17928">MSTALFYASSTGNSEEIADKIASELGGIEIFDLSSSSVEKINEYDKVILGGSTWGDGELNDDWDEAWDSFKTLDLTDKTIALFGLGDQDGYPDEFCSALGIIYEQVSTSGAKIVGFTSTDGYDFDDSKAVIDGKFVGLVIDEDNQDDLTDERISSWAENIKADIL</sequence>
<evidence type="ECO:0000256" key="4">
    <source>
        <dbReference type="ARBA" id="ARBA00022630"/>
    </source>
</evidence>
<dbReference type="Pfam" id="PF00258">
    <property type="entry name" value="Flavodoxin_1"/>
    <property type="match status" value="1"/>
</dbReference>
<dbReference type="GO" id="GO:0010181">
    <property type="term" value="F:FMN binding"/>
    <property type="evidence" value="ECO:0007669"/>
    <property type="project" value="UniProtKB-UniRule"/>
</dbReference>
<dbReference type="RefSeq" id="WP_076088002.1">
    <property type="nucleotide sequence ID" value="NZ_CP019070.1"/>
</dbReference>
<dbReference type="InterPro" id="IPR008254">
    <property type="entry name" value="Flavodoxin/NO_synth"/>
</dbReference>
<dbReference type="InterPro" id="IPR001094">
    <property type="entry name" value="Flavdoxin-like"/>
</dbReference>